<evidence type="ECO:0000313" key="3">
    <source>
        <dbReference type="Proteomes" id="UP000008909"/>
    </source>
</evidence>
<keyword evidence="3" id="KW-1185">Reference proteome</keyword>
<dbReference type="EMBL" id="DF143181">
    <property type="protein sequence ID" value="GAA51658.1"/>
    <property type="molecule type" value="Genomic_DNA"/>
</dbReference>
<name>G7YFC5_CLOSI</name>
<dbReference type="AlphaFoldDB" id="G7YFC5"/>
<gene>
    <name evidence="2" type="ORF">CLF_106558</name>
</gene>
<feature type="compositionally biased region" description="Low complexity" evidence="1">
    <location>
        <begin position="227"/>
        <end position="244"/>
    </location>
</feature>
<evidence type="ECO:0000313" key="2">
    <source>
        <dbReference type="EMBL" id="GAA51658.1"/>
    </source>
</evidence>
<evidence type="ECO:0000256" key="1">
    <source>
        <dbReference type="SAM" id="MobiDB-lite"/>
    </source>
</evidence>
<feature type="region of interest" description="Disordered" evidence="1">
    <location>
        <begin position="214"/>
        <end position="258"/>
    </location>
</feature>
<proteinExistence type="predicted"/>
<organism evidence="2 3">
    <name type="scientific">Clonorchis sinensis</name>
    <name type="common">Chinese liver fluke</name>
    <dbReference type="NCBI Taxonomy" id="79923"/>
    <lineage>
        <taxon>Eukaryota</taxon>
        <taxon>Metazoa</taxon>
        <taxon>Spiralia</taxon>
        <taxon>Lophotrochozoa</taxon>
        <taxon>Platyhelminthes</taxon>
        <taxon>Trematoda</taxon>
        <taxon>Digenea</taxon>
        <taxon>Opisthorchiida</taxon>
        <taxon>Opisthorchiata</taxon>
        <taxon>Opisthorchiidae</taxon>
        <taxon>Clonorchis</taxon>
    </lineage>
</organism>
<protein>
    <submittedName>
        <fullName evidence="2">NADH dehydrogenase (Ubiquinone) Fe-S protein 1</fullName>
    </submittedName>
</protein>
<dbReference type="Proteomes" id="UP000008909">
    <property type="component" value="Unassembled WGS sequence"/>
</dbReference>
<reference key="2">
    <citation type="submission" date="2011-10" db="EMBL/GenBank/DDBJ databases">
        <title>The genome and transcriptome sequence of Clonorchis sinensis provide insights into the carcinogenic liver fluke.</title>
        <authorList>
            <person name="Wang X."/>
            <person name="Huang Y."/>
            <person name="Chen W."/>
            <person name="Liu H."/>
            <person name="Guo L."/>
            <person name="Chen Y."/>
            <person name="Luo F."/>
            <person name="Zhou W."/>
            <person name="Sun J."/>
            <person name="Mao Q."/>
            <person name="Liang P."/>
            <person name="Zhou C."/>
            <person name="Tian Y."/>
            <person name="Men J."/>
            <person name="Lv X."/>
            <person name="Huang L."/>
            <person name="Zhou J."/>
            <person name="Hu Y."/>
            <person name="Li R."/>
            <person name="Zhang F."/>
            <person name="Lei H."/>
            <person name="Li X."/>
            <person name="Hu X."/>
            <person name="Liang C."/>
            <person name="Xu J."/>
            <person name="Wu Z."/>
            <person name="Yu X."/>
        </authorList>
    </citation>
    <scope>NUCLEOTIDE SEQUENCE</scope>
    <source>
        <strain>Henan</strain>
    </source>
</reference>
<keyword evidence="2" id="KW-0830">Ubiquinone</keyword>
<sequence>MTTLSTDNLEALINTSKSRKLRPTKKLIVGFKTENGEHTGDKIEVSEADREYYAGLYFARTNPSHPIFPRPNYERLLTDFVFTEEDVRQLYDLKPWNFNASASKWTRTLQSSGHQTGTFLSMMKITLLGYLWPKTGKRLNHLPWRQCLAANTTIEPLLVYTTFETHFDKDIIRTFEILALTSSDASLRANTTIMYVKCSTISSDSLRLLRGVHSANSSSRGSPMKAAPPTTAATGTSSSPKATASPPPPPPPASDKLEVFVDGTPVLCDPGMTVLQACALAGVQIPRFLANRLMPKELKTGSIHGETPDSNKHRLGSAVKVHRGTFLYAAERMKNVGISRTNSHAPQSD</sequence>
<reference evidence="2" key="1">
    <citation type="journal article" date="2011" name="Genome Biol.">
        <title>The draft genome of the carcinogenic human liver fluke Clonorchis sinensis.</title>
        <authorList>
            <person name="Wang X."/>
            <person name="Chen W."/>
            <person name="Huang Y."/>
            <person name="Sun J."/>
            <person name="Men J."/>
            <person name="Liu H."/>
            <person name="Luo F."/>
            <person name="Guo L."/>
            <person name="Lv X."/>
            <person name="Deng C."/>
            <person name="Zhou C."/>
            <person name="Fan Y."/>
            <person name="Li X."/>
            <person name="Huang L."/>
            <person name="Hu Y."/>
            <person name="Liang C."/>
            <person name="Hu X."/>
            <person name="Xu J."/>
            <person name="Yu X."/>
        </authorList>
    </citation>
    <scope>NUCLEOTIDE SEQUENCE [LARGE SCALE GENOMIC DNA]</scope>
    <source>
        <strain evidence="2">Henan</strain>
    </source>
</reference>
<accession>G7YFC5</accession>